<feature type="region of interest" description="Disordered" evidence="1">
    <location>
        <begin position="191"/>
        <end position="227"/>
    </location>
</feature>
<keyword evidence="2" id="KW-1133">Transmembrane helix</keyword>
<evidence type="ECO:0000256" key="3">
    <source>
        <dbReference type="SAM" id="SignalP"/>
    </source>
</evidence>
<keyword evidence="2" id="KW-0472">Membrane</keyword>
<feature type="region of interest" description="Disordered" evidence="1">
    <location>
        <begin position="281"/>
        <end position="300"/>
    </location>
</feature>
<protein>
    <recommendedName>
        <fullName evidence="6">Protein BIG1</fullName>
    </recommendedName>
</protein>
<organism evidence="4 5">
    <name type="scientific">Rhodotorula paludigena</name>
    <dbReference type="NCBI Taxonomy" id="86838"/>
    <lineage>
        <taxon>Eukaryota</taxon>
        <taxon>Fungi</taxon>
        <taxon>Dikarya</taxon>
        <taxon>Basidiomycota</taxon>
        <taxon>Pucciniomycotina</taxon>
        <taxon>Microbotryomycetes</taxon>
        <taxon>Sporidiobolales</taxon>
        <taxon>Sporidiobolaceae</taxon>
        <taxon>Rhodotorula</taxon>
    </lineage>
</organism>
<name>A0AAV5GW31_9BASI</name>
<accession>A0AAV5GW31</accession>
<reference evidence="4 5" key="1">
    <citation type="submission" date="2021-12" db="EMBL/GenBank/DDBJ databases">
        <title>High titer production of polyol ester of fatty acids by Rhodotorula paludigena BS15 towards product separation-free biomass refinery.</title>
        <authorList>
            <person name="Mano J."/>
            <person name="Ono H."/>
            <person name="Tanaka T."/>
            <person name="Naito K."/>
            <person name="Sushida H."/>
            <person name="Ike M."/>
            <person name="Tokuyasu K."/>
            <person name="Kitaoka M."/>
        </authorList>
    </citation>
    <scope>NUCLEOTIDE SEQUENCE [LARGE SCALE GENOMIC DNA]</scope>
    <source>
        <strain evidence="4 5">BS15</strain>
    </source>
</reference>
<dbReference type="EMBL" id="BQKY01000018">
    <property type="protein sequence ID" value="GJN94749.1"/>
    <property type="molecule type" value="Genomic_DNA"/>
</dbReference>
<gene>
    <name evidence="4" type="ORF">Rhopal_007841-T1</name>
</gene>
<proteinExistence type="predicted"/>
<keyword evidence="2" id="KW-0812">Transmembrane</keyword>
<keyword evidence="3" id="KW-0732">Signal</keyword>
<keyword evidence="5" id="KW-1185">Reference proteome</keyword>
<feature type="compositionally biased region" description="Pro residues" evidence="1">
    <location>
        <begin position="196"/>
        <end position="210"/>
    </location>
</feature>
<evidence type="ECO:0000313" key="4">
    <source>
        <dbReference type="EMBL" id="GJN94749.1"/>
    </source>
</evidence>
<comment type="caution">
    <text evidence="4">The sequence shown here is derived from an EMBL/GenBank/DDBJ whole genome shotgun (WGS) entry which is preliminary data.</text>
</comment>
<feature type="compositionally biased region" description="Acidic residues" evidence="1">
    <location>
        <begin position="283"/>
        <end position="300"/>
    </location>
</feature>
<feature type="chain" id="PRO_5043988782" description="Protein BIG1" evidence="3">
    <location>
        <begin position="19"/>
        <end position="300"/>
    </location>
</feature>
<evidence type="ECO:0000256" key="1">
    <source>
        <dbReference type="SAM" id="MobiDB-lite"/>
    </source>
</evidence>
<feature type="transmembrane region" description="Helical" evidence="2">
    <location>
        <begin position="232"/>
        <end position="256"/>
    </location>
</feature>
<evidence type="ECO:0000256" key="2">
    <source>
        <dbReference type="SAM" id="Phobius"/>
    </source>
</evidence>
<feature type="signal peptide" evidence="3">
    <location>
        <begin position="1"/>
        <end position="18"/>
    </location>
</feature>
<dbReference type="AlphaFoldDB" id="A0AAV5GW31"/>
<evidence type="ECO:0000313" key="5">
    <source>
        <dbReference type="Proteomes" id="UP001342314"/>
    </source>
</evidence>
<feature type="transmembrane region" description="Helical" evidence="2">
    <location>
        <begin position="48"/>
        <end position="67"/>
    </location>
</feature>
<evidence type="ECO:0008006" key="6">
    <source>
        <dbReference type="Google" id="ProtNLM"/>
    </source>
</evidence>
<sequence>MLCAGMLLLAALSATALALPYPLARVPLLAYSTPRPFLGLDDGFSDPAIGTVAFIPAFHACGTLLILSVDDLAFDDFALLPRSGLEGGQANVTGAWDRYNAAPTNVMEPDAVEGHVLAWARGWRKTCGRGAENREVRVVKVDVDGVSGEDRAEWAKSLDSHIQPFLAALPPAPHNSVIMLTSLSPSTLRTLFDLASPPPTSPPLNNPPPTSGRDKNLPPDWRSGRSRPRRSLVGALVHALVTLVVWAAFLTGAVYAGKWAWAKGKEWKERRAAEGGVRLPLVGDEDELDLGAESSEDERD</sequence>
<dbReference type="Proteomes" id="UP001342314">
    <property type="component" value="Unassembled WGS sequence"/>
</dbReference>